<keyword evidence="7" id="KW-1133">Transmembrane helix</keyword>
<evidence type="ECO:0000256" key="10">
    <source>
        <dbReference type="SAM" id="Coils"/>
    </source>
</evidence>
<proteinExistence type="inferred from homology"/>
<reference evidence="13 14" key="1">
    <citation type="submission" date="2019-12" db="EMBL/GenBank/DDBJ databases">
        <title>Genomic-based taxomic classification of the family Erythrobacteraceae.</title>
        <authorList>
            <person name="Xu L."/>
        </authorList>
    </citation>
    <scope>NUCLEOTIDE SEQUENCE [LARGE SCALE GENOMIC DNA]</scope>
    <source>
        <strain evidence="13 14">JCM 12189</strain>
    </source>
</reference>
<sequence length="421" mass="45496">MRIGTSWRTMPAAQRLIVIATVGIALLFAWAAFAQVDQITRGTGKVIPSSKAQLVQPAEPAVVAEILVRNGQSVKKGDLLVRLDDTQSSAALGELETENERLAARAQRLDSEASGGQIGCEPGTACAEEARLAQARRATARARESSLASAVEQRRRDLSEAQATAQSLESSLRLAREQVEMLRPLAAQNIVPQTDLLTAQREVIDLQGRLAAARQAAGRASAAISQAQADLSQARADFRQQALAERSEVATRMAVNEESIRGASARRDRNELRAPSDGIVNDLQVTTQGGFVGAGEQIMQIVPVGDKLLIEARISPSDRAFVKVGDDANVKVTAYDFSIYGGIKGRVAQVSADSIFDEVEREAYYAVVIETDRAFIEKGGVRLPIVPGMICDVEILTARRSVLSYLFKPVNRAFDRAMTER</sequence>
<evidence type="ECO:0000256" key="9">
    <source>
        <dbReference type="RuleBase" id="RU365093"/>
    </source>
</evidence>
<dbReference type="Gene3D" id="2.40.50.100">
    <property type="match status" value="1"/>
</dbReference>
<keyword evidence="10" id="KW-0175">Coiled coil</keyword>
<feature type="domain" description="AprE-like beta-barrel" evidence="12">
    <location>
        <begin position="308"/>
        <end position="397"/>
    </location>
</feature>
<dbReference type="Pfam" id="PF26002">
    <property type="entry name" value="Beta-barrel_AprE"/>
    <property type="match status" value="1"/>
</dbReference>
<dbReference type="InterPro" id="IPR058781">
    <property type="entry name" value="HH_AprE-like"/>
</dbReference>
<keyword evidence="6" id="KW-0812">Transmembrane</keyword>
<evidence type="ECO:0000256" key="1">
    <source>
        <dbReference type="ARBA" id="ARBA00004377"/>
    </source>
</evidence>
<keyword evidence="4 9" id="KW-1003">Cell membrane</keyword>
<dbReference type="OrthoDB" id="9810980at2"/>
<dbReference type="PANTHER" id="PTHR30386">
    <property type="entry name" value="MEMBRANE FUSION SUBUNIT OF EMRAB-TOLC MULTIDRUG EFFLUX PUMP"/>
    <property type="match status" value="1"/>
</dbReference>
<dbReference type="InterPro" id="IPR050739">
    <property type="entry name" value="MFP"/>
</dbReference>
<protein>
    <recommendedName>
        <fullName evidence="9">Membrane fusion protein (MFP) family protein</fullName>
    </recommendedName>
</protein>
<comment type="similarity">
    <text evidence="2 9">Belongs to the membrane fusion protein (MFP) (TC 8.A.1) family.</text>
</comment>
<evidence type="ECO:0000256" key="4">
    <source>
        <dbReference type="ARBA" id="ARBA00022475"/>
    </source>
</evidence>
<accession>A0A6I4TMX3</accession>
<dbReference type="EMBL" id="WTYI01000001">
    <property type="protein sequence ID" value="MXO97166.1"/>
    <property type="molecule type" value="Genomic_DNA"/>
</dbReference>
<evidence type="ECO:0000256" key="8">
    <source>
        <dbReference type="ARBA" id="ARBA00023136"/>
    </source>
</evidence>
<gene>
    <name evidence="13" type="ORF">GRI34_12135</name>
</gene>
<keyword evidence="14" id="KW-1185">Reference proteome</keyword>
<evidence type="ECO:0000256" key="7">
    <source>
        <dbReference type="ARBA" id="ARBA00022989"/>
    </source>
</evidence>
<dbReference type="Gene3D" id="2.40.30.170">
    <property type="match status" value="1"/>
</dbReference>
<comment type="caution">
    <text evidence="13">The sequence shown here is derived from an EMBL/GenBank/DDBJ whole genome shotgun (WGS) entry which is preliminary data.</text>
</comment>
<keyword evidence="8" id="KW-0472">Membrane</keyword>
<dbReference type="NCBIfam" id="TIGR01843">
    <property type="entry name" value="type_I_hlyD"/>
    <property type="match status" value="1"/>
</dbReference>
<evidence type="ECO:0000256" key="6">
    <source>
        <dbReference type="ARBA" id="ARBA00022692"/>
    </source>
</evidence>
<organism evidence="13 14">
    <name type="scientific">Qipengyuania aquimaris</name>
    <dbReference type="NCBI Taxonomy" id="255984"/>
    <lineage>
        <taxon>Bacteria</taxon>
        <taxon>Pseudomonadati</taxon>
        <taxon>Pseudomonadota</taxon>
        <taxon>Alphaproteobacteria</taxon>
        <taxon>Sphingomonadales</taxon>
        <taxon>Erythrobacteraceae</taxon>
        <taxon>Qipengyuania</taxon>
    </lineage>
</organism>
<dbReference type="GO" id="GO:0005886">
    <property type="term" value="C:plasma membrane"/>
    <property type="evidence" value="ECO:0007669"/>
    <property type="project" value="UniProtKB-SubCell"/>
</dbReference>
<dbReference type="RefSeq" id="WP_160596145.1">
    <property type="nucleotide sequence ID" value="NZ_WTYI01000001.1"/>
</dbReference>
<dbReference type="GO" id="GO:0015031">
    <property type="term" value="P:protein transport"/>
    <property type="evidence" value="ECO:0007669"/>
    <property type="project" value="InterPro"/>
</dbReference>
<keyword evidence="3 9" id="KW-0813">Transport</keyword>
<evidence type="ECO:0000256" key="3">
    <source>
        <dbReference type="ARBA" id="ARBA00022448"/>
    </source>
</evidence>
<evidence type="ECO:0000259" key="12">
    <source>
        <dbReference type="Pfam" id="PF26002"/>
    </source>
</evidence>
<dbReference type="Gene3D" id="1.10.287.470">
    <property type="entry name" value="Helix hairpin bin"/>
    <property type="match status" value="1"/>
</dbReference>
<evidence type="ECO:0000313" key="14">
    <source>
        <dbReference type="Proteomes" id="UP000432727"/>
    </source>
</evidence>
<name>A0A6I4TMX3_9SPHN</name>
<evidence type="ECO:0000259" key="11">
    <source>
        <dbReference type="Pfam" id="PF25994"/>
    </source>
</evidence>
<dbReference type="AlphaFoldDB" id="A0A6I4TMX3"/>
<feature type="coiled-coil region" evidence="10">
    <location>
        <begin position="151"/>
        <end position="216"/>
    </location>
</feature>
<dbReference type="PRINTS" id="PR01490">
    <property type="entry name" value="RTXTOXIND"/>
</dbReference>
<feature type="domain" description="AprE-like long alpha-helical hairpin" evidence="11">
    <location>
        <begin position="89"/>
        <end position="264"/>
    </location>
</feature>
<dbReference type="InterPro" id="IPR058982">
    <property type="entry name" value="Beta-barrel_AprE"/>
</dbReference>
<dbReference type="Proteomes" id="UP000432727">
    <property type="component" value="Unassembled WGS sequence"/>
</dbReference>
<dbReference type="InterPro" id="IPR010129">
    <property type="entry name" value="T1SS_HlyD"/>
</dbReference>
<dbReference type="Pfam" id="PF25994">
    <property type="entry name" value="HH_AprE"/>
    <property type="match status" value="1"/>
</dbReference>
<evidence type="ECO:0000256" key="2">
    <source>
        <dbReference type="ARBA" id="ARBA00009477"/>
    </source>
</evidence>
<evidence type="ECO:0000313" key="13">
    <source>
        <dbReference type="EMBL" id="MXO97166.1"/>
    </source>
</evidence>
<comment type="subcellular location">
    <subcellularLocation>
        <location evidence="1 9">Cell inner membrane</location>
        <topology evidence="1 9">Single-pass membrane protein</topology>
    </subcellularLocation>
</comment>
<evidence type="ECO:0000256" key="5">
    <source>
        <dbReference type="ARBA" id="ARBA00022519"/>
    </source>
</evidence>
<dbReference type="PANTHER" id="PTHR30386:SF26">
    <property type="entry name" value="TRANSPORT PROTEIN COMB"/>
    <property type="match status" value="1"/>
</dbReference>
<keyword evidence="5 9" id="KW-0997">Cell inner membrane</keyword>